<evidence type="ECO:0000259" key="7">
    <source>
        <dbReference type="PROSITE" id="PS50850"/>
    </source>
</evidence>
<dbReference type="GO" id="GO:0005886">
    <property type="term" value="C:plasma membrane"/>
    <property type="evidence" value="ECO:0007669"/>
    <property type="project" value="TreeGrafter"/>
</dbReference>
<feature type="transmembrane region" description="Helical" evidence="6">
    <location>
        <begin position="213"/>
        <end position="233"/>
    </location>
</feature>
<evidence type="ECO:0000256" key="2">
    <source>
        <dbReference type="ARBA" id="ARBA00022692"/>
    </source>
</evidence>
<dbReference type="InterPro" id="IPR020846">
    <property type="entry name" value="MFS_dom"/>
</dbReference>
<feature type="transmembrane region" description="Helical" evidence="6">
    <location>
        <begin position="182"/>
        <end position="201"/>
    </location>
</feature>
<proteinExistence type="predicted"/>
<dbReference type="GeneID" id="19897799"/>
<evidence type="ECO:0000256" key="5">
    <source>
        <dbReference type="SAM" id="MobiDB-lite"/>
    </source>
</evidence>
<feature type="transmembrane region" description="Helical" evidence="6">
    <location>
        <begin position="362"/>
        <end position="382"/>
    </location>
</feature>
<feature type="transmembrane region" description="Helical" evidence="6">
    <location>
        <begin position="402"/>
        <end position="421"/>
    </location>
</feature>
<feature type="transmembrane region" description="Helical" evidence="6">
    <location>
        <begin position="427"/>
        <end position="451"/>
    </location>
</feature>
<dbReference type="OrthoDB" id="3357846at2759"/>
<dbReference type="AlphaFoldDB" id="R7YH91"/>
<keyword evidence="3 6" id="KW-1133">Transmembrane helix</keyword>
<dbReference type="EMBL" id="JH767555">
    <property type="protein sequence ID" value="EON61275.1"/>
    <property type="molecule type" value="Genomic_DNA"/>
</dbReference>
<feature type="transmembrane region" description="Helical" evidence="6">
    <location>
        <begin position="495"/>
        <end position="517"/>
    </location>
</feature>
<name>R7YH91_CONA1</name>
<protein>
    <recommendedName>
        <fullName evidence="7">Major facilitator superfamily (MFS) profile domain-containing protein</fullName>
    </recommendedName>
</protein>
<evidence type="ECO:0000313" key="8">
    <source>
        <dbReference type="EMBL" id="EON61275.1"/>
    </source>
</evidence>
<dbReference type="eggNOG" id="KOG0255">
    <property type="taxonomic scope" value="Eukaryota"/>
</dbReference>
<dbReference type="SUPFAM" id="SSF103473">
    <property type="entry name" value="MFS general substrate transporter"/>
    <property type="match status" value="1"/>
</dbReference>
<keyword evidence="9" id="KW-1185">Reference proteome</keyword>
<dbReference type="Proteomes" id="UP000016924">
    <property type="component" value="Unassembled WGS sequence"/>
</dbReference>
<evidence type="ECO:0000256" key="3">
    <source>
        <dbReference type="ARBA" id="ARBA00022989"/>
    </source>
</evidence>
<accession>R7YH91</accession>
<feature type="domain" description="Major facilitator superfamily (MFS) profile" evidence="7">
    <location>
        <begin position="89"/>
        <end position="523"/>
    </location>
</feature>
<evidence type="ECO:0000313" key="9">
    <source>
        <dbReference type="Proteomes" id="UP000016924"/>
    </source>
</evidence>
<dbReference type="PANTHER" id="PTHR23502">
    <property type="entry name" value="MAJOR FACILITATOR SUPERFAMILY"/>
    <property type="match status" value="1"/>
</dbReference>
<dbReference type="NCBIfam" id="TIGR00880">
    <property type="entry name" value="2_A_01_02"/>
    <property type="match status" value="1"/>
</dbReference>
<dbReference type="FunFam" id="1.20.1250.20:FF:000011">
    <property type="entry name" value="MFS multidrug transporter, putative"/>
    <property type="match status" value="1"/>
</dbReference>
<dbReference type="Gene3D" id="1.20.1250.20">
    <property type="entry name" value="MFS general substrate transporter like domains"/>
    <property type="match status" value="1"/>
</dbReference>
<gene>
    <name evidence="8" type="ORF">W97_00488</name>
</gene>
<feature type="transmembrane region" description="Helical" evidence="6">
    <location>
        <begin position="88"/>
        <end position="111"/>
    </location>
</feature>
<feature type="transmembrane region" description="Helical" evidence="6">
    <location>
        <begin position="245"/>
        <end position="266"/>
    </location>
</feature>
<evidence type="ECO:0000256" key="6">
    <source>
        <dbReference type="SAM" id="Phobius"/>
    </source>
</evidence>
<dbReference type="Pfam" id="PF07690">
    <property type="entry name" value="MFS_1"/>
    <property type="match status" value="1"/>
</dbReference>
<dbReference type="GO" id="GO:0042910">
    <property type="term" value="F:xenobiotic transmembrane transporter activity"/>
    <property type="evidence" value="ECO:0007669"/>
    <property type="project" value="InterPro"/>
</dbReference>
<keyword evidence="2 6" id="KW-0812">Transmembrane</keyword>
<feature type="transmembrane region" description="Helical" evidence="6">
    <location>
        <begin position="463"/>
        <end position="483"/>
    </location>
</feature>
<feature type="transmembrane region" description="Helical" evidence="6">
    <location>
        <begin position="315"/>
        <end position="342"/>
    </location>
</feature>
<dbReference type="OMA" id="WFESFAI"/>
<feature type="transmembrane region" description="Helical" evidence="6">
    <location>
        <begin position="156"/>
        <end position="176"/>
    </location>
</feature>
<dbReference type="HOGENOM" id="CLU_008455_11_1_1"/>
<dbReference type="RefSeq" id="XP_007776592.1">
    <property type="nucleotide sequence ID" value="XM_007778402.1"/>
</dbReference>
<dbReference type="InterPro" id="IPR001958">
    <property type="entry name" value="Tet-R_TetA/multi-R_MdtG-like"/>
</dbReference>
<feature type="region of interest" description="Disordered" evidence="5">
    <location>
        <begin position="41"/>
        <end position="60"/>
    </location>
</feature>
<sequence length="524" mass="57896">MSQLVRDSYLGQFLRYASHGKLLPFEEQKDPSLLKRYSIGEGSAQDDTSESSANAENAEKGRDVQLVDWYGPHDPENPKNWSSFTKSLVTFELCLLTFSVYIGSAIYTAGTVDIMRTFNVSEVVATLGLTVFVLGYGLGPMILAPLSEVPAIGRNAVYILTLALFVLFQIPTALATHFAMLVVFRFVTGFLGSPALATGGASIGDLYSPQKRALAIGIWGIASVCGPVLGPLIGGFAAEARGWRWTIWELMWLCGFTLVVLIFFLPETSSKNILYRRAQRLRKLTGNDKLMTQAEIDFQHVTAAKVAKMTMVRPFVLIFQEPVVLLLNVYLALVYGLLFIWFESFPLVFEGIYGFNLGQTGLAFLGILVGAIVAIPPFLWYIRAVQEKQFNEKGEIKPEKRLPPAMVGAFFIPICLFWFGWSAWPSIHWIMPIVGTGFFSAGALLLFNGVLNYLPDAYPNDMASVMAGNAFVRFCFGAGFPLFAPAMYKNLGIEWASTLLALLGVVFIPIPFAFYYVSIPEKAL</sequence>
<dbReference type="PROSITE" id="PS50850">
    <property type="entry name" value="MFS"/>
    <property type="match status" value="1"/>
</dbReference>
<dbReference type="InterPro" id="IPR011701">
    <property type="entry name" value="MFS"/>
</dbReference>
<evidence type="ECO:0000256" key="1">
    <source>
        <dbReference type="ARBA" id="ARBA00004141"/>
    </source>
</evidence>
<comment type="subcellular location">
    <subcellularLocation>
        <location evidence="1">Membrane</location>
        <topology evidence="1">Multi-pass membrane protein</topology>
    </subcellularLocation>
</comment>
<feature type="transmembrane region" description="Helical" evidence="6">
    <location>
        <begin position="123"/>
        <end position="144"/>
    </location>
</feature>
<dbReference type="GO" id="GO:1990961">
    <property type="term" value="P:xenobiotic detoxification by transmembrane export across the plasma membrane"/>
    <property type="evidence" value="ECO:0007669"/>
    <property type="project" value="TreeGrafter"/>
</dbReference>
<dbReference type="STRING" id="1168221.R7YH91"/>
<organism evidence="8 9">
    <name type="scientific">Coniosporium apollinis (strain CBS 100218)</name>
    <name type="common">Rock-inhabiting black yeast</name>
    <dbReference type="NCBI Taxonomy" id="1168221"/>
    <lineage>
        <taxon>Eukaryota</taxon>
        <taxon>Fungi</taxon>
        <taxon>Dikarya</taxon>
        <taxon>Ascomycota</taxon>
        <taxon>Pezizomycotina</taxon>
        <taxon>Dothideomycetes</taxon>
        <taxon>Dothideomycetes incertae sedis</taxon>
        <taxon>Coniosporium</taxon>
    </lineage>
</organism>
<dbReference type="GO" id="GO:0015244">
    <property type="term" value="F:fluconazole transmembrane transporter activity"/>
    <property type="evidence" value="ECO:0007669"/>
    <property type="project" value="TreeGrafter"/>
</dbReference>
<dbReference type="PANTHER" id="PTHR23502:SF23">
    <property type="entry name" value="FLUCONAZOLE RESISTANCE PROTEIN 1"/>
    <property type="match status" value="1"/>
</dbReference>
<reference evidence="9" key="1">
    <citation type="submission" date="2012-06" db="EMBL/GenBank/DDBJ databases">
        <title>The genome sequence of Coniosporium apollinis CBS 100218.</title>
        <authorList>
            <consortium name="The Broad Institute Genome Sequencing Platform"/>
            <person name="Cuomo C."/>
            <person name="Gorbushina A."/>
            <person name="Noack S."/>
            <person name="Walker B."/>
            <person name="Young S.K."/>
            <person name="Zeng Q."/>
            <person name="Gargeya S."/>
            <person name="Fitzgerald M."/>
            <person name="Haas B."/>
            <person name="Abouelleil A."/>
            <person name="Alvarado L."/>
            <person name="Arachchi H.M."/>
            <person name="Berlin A.M."/>
            <person name="Chapman S.B."/>
            <person name="Goldberg J."/>
            <person name="Griggs A."/>
            <person name="Gujja S."/>
            <person name="Hansen M."/>
            <person name="Howarth C."/>
            <person name="Imamovic A."/>
            <person name="Larimer J."/>
            <person name="McCowan C."/>
            <person name="Montmayeur A."/>
            <person name="Murphy C."/>
            <person name="Neiman D."/>
            <person name="Pearson M."/>
            <person name="Priest M."/>
            <person name="Roberts A."/>
            <person name="Saif S."/>
            <person name="Shea T."/>
            <person name="Sisk P."/>
            <person name="Sykes S."/>
            <person name="Wortman J."/>
            <person name="Nusbaum C."/>
            <person name="Birren B."/>
        </authorList>
    </citation>
    <scope>NUCLEOTIDE SEQUENCE [LARGE SCALE GENOMIC DNA]</scope>
    <source>
        <strain evidence="9">CBS 100218</strain>
    </source>
</reference>
<dbReference type="CDD" id="cd17323">
    <property type="entry name" value="MFS_Tpo1_MDR_like"/>
    <property type="match status" value="1"/>
</dbReference>
<evidence type="ECO:0000256" key="4">
    <source>
        <dbReference type="ARBA" id="ARBA00023136"/>
    </source>
</evidence>
<dbReference type="InterPro" id="IPR036259">
    <property type="entry name" value="MFS_trans_sf"/>
</dbReference>
<keyword evidence="4 6" id="KW-0472">Membrane</keyword>